<dbReference type="InterPro" id="IPR018238">
    <property type="entry name" value="Glyco_hydro_14_CS"/>
</dbReference>
<proteinExistence type="inferred from homology"/>
<keyword evidence="5" id="KW-0479">Metal-binding</keyword>
<evidence type="ECO:0000256" key="8">
    <source>
        <dbReference type="ARBA" id="ARBA00023277"/>
    </source>
</evidence>
<evidence type="ECO:0000256" key="4">
    <source>
        <dbReference type="ARBA" id="ARBA00012594"/>
    </source>
</evidence>
<dbReference type="PRINTS" id="PR00841">
    <property type="entry name" value="GLHYDLASE14A"/>
</dbReference>
<dbReference type="EC" id="3.2.1.2" evidence="4 11"/>
<evidence type="ECO:0000256" key="7">
    <source>
        <dbReference type="ARBA" id="ARBA00022801"/>
    </source>
</evidence>
<feature type="chain" id="PRO_5045647978" description="Beta-amylase" evidence="12">
    <location>
        <begin position="28"/>
        <end position="547"/>
    </location>
</feature>
<dbReference type="Pfam" id="PF00686">
    <property type="entry name" value="CBM_20"/>
    <property type="match status" value="1"/>
</dbReference>
<evidence type="ECO:0000256" key="10">
    <source>
        <dbReference type="ARBA" id="ARBA00023326"/>
    </source>
</evidence>
<comment type="similarity">
    <text evidence="3 11">Belongs to the glycosyl hydrolase 14 family.</text>
</comment>
<dbReference type="Gene3D" id="3.20.20.80">
    <property type="entry name" value="Glycosidases"/>
    <property type="match status" value="1"/>
</dbReference>
<feature type="signal peptide" evidence="12">
    <location>
        <begin position="1"/>
        <end position="27"/>
    </location>
</feature>
<sequence length="547" mass="60186">MITIKKLTLPSLLTFILVFSTFTSAFAQGSTNAGVPSNYKVSVMLNLPDITDFSAFDSQLTTLKNNGVKAVEVDMWWNHFEPNARNQFDWSYYQNVFTHIKNAGLLIEPIFSFHQCGGNVGDNCNFPVPSWVWALGTNDQMQYKSEDGYYDNEAVAPWFTEANTLYDEAFKSFASNMTAFQGSFYKIFIGMGPAGELRYPSYNASDKWSYPGRGQLQAYSTAAETSFQNAMQSKYGTISALNTAWGTSLSSFSQVMPPSNGDNFFSSGGYRMTYGDDFLTWYQSVLTNHLTSVMSKAHSDLDSYGAPLGAKVPGIHWQYNNPSVPHEAEDTAGLYNYSTLVSAFKSANAELAFTDLEMSDSGVYPDYSMPQTLVEQVANLCNQDGVPHSGENALAISNDQSKYNNAAEMTFNYGFNGFSLLRLSNVVNSDGTPTSELSPFTQTLALTPQQVTITVNGANTSYGENVYIVGDREELGGWNTNYAVPATYIGNGVWQATFNLGANHTYQFKAIKENGAGNITWEGGSNHSWSVPYISGGTASYTLNWQN</sequence>
<keyword evidence="8 11" id="KW-0119">Carbohydrate metabolism</keyword>
<dbReference type="InterPro" id="IPR013783">
    <property type="entry name" value="Ig-like_fold"/>
</dbReference>
<keyword evidence="9 11" id="KW-0326">Glycosidase</keyword>
<evidence type="ECO:0000256" key="5">
    <source>
        <dbReference type="ARBA" id="ARBA00022723"/>
    </source>
</evidence>
<dbReference type="PROSITE" id="PS00506">
    <property type="entry name" value="BETA_AMYLASE_1"/>
    <property type="match status" value="1"/>
</dbReference>
<protein>
    <recommendedName>
        <fullName evidence="4 11">Beta-amylase</fullName>
        <ecNumber evidence="4 11">3.2.1.2</ecNumber>
    </recommendedName>
</protein>
<dbReference type="EMBL" id="JARMAB010000004">
    <property type="protein sequence ID" value="MED1201927.1"/>
    <property type="molecule type" value="Genomic_DNA"/>
</dbReference>
<dbReference type="InterPro" id="IPR002044">
    <property type="entry name" value="CBM20"/>
</dbReference>
<dbReference type="InterPro" id="IPR000125">
    <property type="entry name" value="Glyco_hydro_14A_bac"/>
</dbReference>
<dbReference type="InterPro" id="IPR001554">
    <property type="entry name" value="Glyco_hydro_14"/>
</dbReference>
<dbReference type="SUPFAM" id="SSF51445">
    <property type="entry name" value="(Trans)glycosidases"/>
    <property type="match status" value="1"/>
</dbReference>
<evidence type="ECO:0000256" key="3">
    <source>
        <dbReference type="ARBA" id="ARBA00005652"/>
    </source>
</evidence>
<dbReference type="RefSeq" id="WP_066264465.1">
    <property type="nucleotide sequence ID" value="NZ_JARMAB010000004.1"/>
</dbReference>
<evidence type="ECO:0000313" key="15">
    <source>
        <dbReference type="Proteomes" id="UP001341444"/>
    </source>
</evidence>
<evidence type="ECO:0000256" key="12">
    <source>
        <dbReference type="SAM" id="SignalP"/>
    </source>
</evidence>
<dbReference type="SMART" id="SM01065">
    <property type="entry name" value="CBM_2"/>
    <property type="match status" value="1"/>
</dbReference>
<evidence type="ECO:0000313" key="14">
    <source>
        <dbReference type="EMBL" id="MED1201927.1"/>
    </source>
</evidence>
<accession>A0ABU6MB71</accession>
<evidence type="ECO:0000256" key="1">
    <source>
        <dbReference type="ARBA" id="ARBA00000546"/>
    </source>
</evidence>
<keyword evidence="6 12" id="KW-0732">Signal</keyword>
<dbReference type="Proteomes" id="UP001341444">
    <property type="component" value="Unassembled WGS sequence"/>
</dbReference>
<dbReference type="PROSITE" id="PS00679">
    <property type="entry name" value="BETA_AMYLASE_2"/>
    <property type="match status" value="1"/>
</dbReference>
<dbReference type="Pfam" id="PF01373">
    <property type="entry name" value="Glyco_hydro_14"/>
    <property type="match status" value="1"/>
</dbReference>
<gene>
    <name evidence="14" type="ORF">P4T90_02350</name>
</gene>
<keyword evidence="15" id="KW-1185">Reference proteome</keyword>
<feature type="domain" description="CBM20" evidence="13">
    <location>
        <begin position="443"/>
        <end position="547"/>
    </location>
</feature>
<dbReference type="PANTHER" id="PTHR31352:SF1">
    <property type="entry name" value="BETA-AMYLASE 3, CHLOROPLASTIC"/>
    <property type="match status" value="1"/>
</dbReference>
<dbReference type="PANTHER" id="PTHR31352">
    <property type="entry name" value="BETA-AMYLASE 1, CHLOROPLASTIC"/>
    <property type="match status" value="1"/>
</dbReference>
<keyword evidence="10 11" id="KW-0624">Polysaccharide degradation</keyword>
<evidence type="ECO:0000256" key="6">
    <source>
        <dbReference type="ARBA" id="ARBA00022729"/>
    </source>
</evidence>
<evidence type="ECO:0000256" key="11">
    <source>
        <dbReference type="RuleBase" id="RU000509"/>
    </source>
</evidence>
<keyword evidence="7 11" id="KW-0378">Hydrolase</keyword>
<organism evidence="14 15">
    <name type="scientific">Heyndrickxia acidicola</name>
    <dbReference type="NCBI Taxonomy" id="209389"/>
    <lineage>
        <taxon>Bacteria</taxon>
        <taxon>Bacillati</taxon>
        <taxon>Bacillota</taxon>
        <taxon>Bacilli</taxon>
        <taxon>Bacillales</taxon>
        <taxon>Bacillaceae</taxon>
        <taxon>Heyndrickxia</taxon>
    </lineage>
</organism>
<dbReference type="InterPro" id="IPR017853">
    <property type="entry name" value="GH"/>
</dbReference>
<dbReference type="Gene3D" id="2.60.40.10">
    <property type="entry name" value="Immunoglobulins"/>
    <property type="match status" value="1"/>
</dbReference>
<comment type="cofactor">
    <cofactor evidence="2">
        <name>Ca(2+)</name>
        <dbReference type="ChEBI" id="CHEBI:29108"/>
    </cofactor>
</comment>
<name>A0ABU6MB71_9BACI</name>
<evidence type="ECO:0000259" key="13">
    <source>
        <dbReference type="PROSITE" id="PS51166"/>
    </source>
</evidence>
<dbReference type="PROSITE" id="PS51166">
    <property type="entry name" value="CBM20"/>
    <property type="match status" value="1"/>
</dbReference>
<reference evidence="14 15" key="1">
    <citation type="submission" date="2023-03" db="EMBL/GenBank/DDBJ databases">
        <title>Bacillus Genome Sequencing.</title>
        <authorList>
            <person name="Dunlap C."/>
        </authorList>
    </citation>
    <scope>NUCLEOTIDE SEQUENCE [LARGE SCALE GENOMIC DNA]</scope>
    <source>
        <strain evidence="14 15">B-23453</strain>
    </source>
</reference>
<evidence type="ECO:0000256" key="9">
    <source>
        <dbReference type="ARBA" id="ARBA00023295"/>
    </source>
</evidence>
<dbReference type="PRINTS" id="PR00750">
    <property type="entry name" value="BETAAMYLASE"/>
</dbReference>
<comment type="catalytic activity">
    <reaction evidence="1 11">
        <text>Hydrolysis of (1-&gt;4)-alpha-D-glucosidic linkages in polysaccharides so as to remove successive maltose units from the non-reducing ends of the chains.</text>
        <dbReference type="EC" id="3.2.1.2"/>
    </reaction>
</comment>
<comment type="caution">
    <text evidence="14">The sequence shown here is derived from an EMBL/GenBank/DDBJ whole genome shotgun (WGS) entry which is preliminary data.</text>
</comment>
<evidence type="ECO:0000256" key="2">
    <source>
        <dbReference type="ARBA" id="ARBA00001913"/>
    </source>
</evidence>